<evidence type="ECO:0000313" key="3">
    <source>
        <dbReference type="Proteomes" id="UP001642502"/>
    </source>
</evidence>
<accession>A0ABP0DJ98</accession>
<sequence length="1087" mass="117225">MGGSLRQISDGAIHALAVVLSLPPDRLERIGTHHRAKPAAGWLTEQGIRIPGLPRCLQAPSMPNISVKVAQVAKRVRIAASGGADTLAAKAAVKGIHVDTVLHPSSTPTILCAAHRDLHPTVVREMFYYLSRELADHADIIRRHPLGVGTSHEDNCSRQSRQVHEWGLRMIGMSALWCTPHIFRALESGRQASVPGNHLSQTHKKSSNTSSKQPAASSSSTATPVSAPHIRSNMRLPHLEFPCEACVLAIVGARSQSLIDLRASMLSRMALDAHEQARRSKRRAEPAVRLGEADRRPNLLPLIDAYIEVLGDEYGEEIAHEIRQRSVVLAQALFQARACENRRQRHQACKLRRLRKAGMPTKHLTDKKPPRMVTDRGHRLPLPLVPLDNNFCAQRSESAKGADPSLNEELLDGELVNNNDSSNDDNKKVNNKNDTNYKDNDNGYGNRDLYFVVQDSHDSLPLNDKPDDKMEQLGEPTKDLDCDAHAANSRNDASVVEEYSKPFWEDEYFRNILDSQAVVSPVYSRPPARCENRDDEAMSYATISVHTEVPMSIGTPVAPARLSTQGALPNTLGTAAPPRGSCAATKSDLKPSAASSHNSRSDKTVQPVRNVRPHGTAQHTASHSPAPASSIYSQPESAKSSRLRVDPATQKTTSSRTRAPAAPISATFRPAVARSTAQPVSRSPCPPAGSSKPPSTLFVAPLKIRTPATTESHLQQQGALVASSPSGIHGSSDSSRASSAVLSPVTQSTTNTSVSYHSPKLQAKAQTKAPAQSKILSKASSTTRETKLTGTKSALGEKSLSRDLAPSKTKFHKAPITSQSVSRAQPTAVSTIQSPHAGRSQTSKGGASTSASPLTKLPRTAMRLPTRPSASPATTPSNSAAQKNTPMAPTLTPQTLDRAKPTRHHSSKAPLLSPLPTAIPSSNAKAAQWLGSAPSTFSWSRPSSSLAPSFEEIQAAKFYDSDCLVLPEDSISVVAVQRILDKADHKAHREKERKEKSKPAAPTRNLNHYQPAVGSGHPRAPTASSSSMRPQHRRQKEAPTPVPPPRAHSSRTPLASSRAKPSGRPIAYEARTSQTSRVTQWPSQPLI</sequence>
<feature type="compositionally biased region" description="Polar residues" evidence="1">
    <location>
        <begin position="1071"/>
        <end position="1087"/>
    </location>
</feature>
<feature type="region of interest" description="Disordered" evidence="1">
    <location>
        <begin position="564"/>
        <end position="696"/>
    </location>
</feature>
<feature type="compositionally biased region" description="Polar residues" evidence="1">
    <location>
        <begin position="744"/>
        <end position="756"/>
    </location>
</feature>
<feature type="region of interest" description="Disordered" evidence="1">
    <location>
        <begin position="708"/>
        <end position="919"/>
    </location>
</feature>
<feature type="compositionally biased region" description="Polar residues" evidence="1">
    <location>
        <begin position="564"/>
        <end position="573"/>
    </location>
</feature>
<feature type="compositionally biased region" description="Low complexity" evidence="1">
    <location>
        <begin position="617"/>
        <end position="630"/>
    </location>
</feature>
<reference evidence="2 3" key="1">
    <citation type="submission" date="2024-01" db="EMBL/GenBank/DDBJ databases">
        <authorList>
            <person name="Allen C."/>
            <person name="Tagirdzhanova G."/>
        </authorList>
    </citation>
    <scope>NUCLEOTIDE SEQUENCE [LARGE SCALE GENOMIC DNA]</scope>
    <source>
        <strain evidence="2 3">CBS 119000</strain>
    </source>
</reference>
<organism evidence="2 3">
    <name type="scientific">Sporothrix epigloea</name>
    <dbReference type="NCBI Taxonomy" id="1892477"/>
    <lineage>
        <taxon>Eukaryota</taxon>
        <taxon>Fungi</taxon>
        <taxon>Dikarya</taxon>
        <taxon>Ascomycota</taxon>
        <taxon>Pezizomycotina</taxon>
        <taxon>Sordariomycetes</taxon>
        <taxon>Sordariomycetidae</taxon>
        <taxon>Ophiostomatales</taxon>
        <taxon>Ophiostomataceae</taxon>
        <taxon>Sporothrix</taxon>
    </lineage>
</organism>
<keyword evidence="3" id="KW-1185">Reference proteome</keyword>
<feature type="region of interest" description="Disordered" evidence="1">
    <location>
        <begin position="193"/>
        <end position="228"/>
    </location>
</feature>
<comment type="caution">
    <text evidence="2">The sequence shown here is derived from an EMBL/GenBank/DDBJ whole genome shotgun (WGS) entry which is preliminary data.</text>
</comment>
<evidence type="ECO:0000313" key="2">
    <source>
        <dbReference type="EMBL" id="CAK7268341.1"/>
    </source>
</evidence>
<name>A0ABP0DJ98_9PEZI</name>
<feature type="compositionally biased region" description="Low complexity" evidence="1">
    <location>
        <begin position="865"/>
        <end position="881"/>
    </location>
</feature>
<dbReference type="Proteomes" id="UP001642502">
    <property type="component" value="Unassembled WGS sequence"/>
</dbReference>
<feature type="compositionally biased region" description="Low complexity" evidence="1">
    <location>
        <begin position="722"/>
        <end position="743"/>
    </location>
</feature>
<proteinExistence type="predicted"/>
<feature type="compositionally biased region" description="Polar residues" evidence="1">
    <location>
        <begin position="816"/>
        <end position="853"/>
    </location>
</feature>
<feature type="compositionally biased region" description="Polar residues" evidence="1">
    <location>
        <begin position="631"/>
        <end position="640"/>
    </location>
</feature>
<gene>
    <name evidence="2" type="ORF">SEPCBS119000_003012</name>
</gene>
<feature type="compositionally biased region" description="Low complexity" evidence="1">
    <location>
        <begin position="207"/>
        <end position="228"/>
    </location>
</feature>
<protein>
    <submittedName>
        <fullName evidence="2">Uncharacterized protein</fullName>
    </submittedName>
</protein>
<feature type="compositionally biased region" description="Polar residues" evidence="1">
    <location>
        <begin position="774"/>
        <end position="792"/>
    </location>
</feature>
<evidence type="ECO:0000256" key="1">
    <source>
        <dbReference type="SAM" id="MobiDB-lite"/>
    </source>
</evidence>
<dbReference type="EMBL" id="CAWUON010000036">
    <property type="protein sequence ID" value="CAK7268341.1"/>
    <property type="molecule type" value="Genomic_DNA"/>
</dbReference>
<feature type="region of interest" description="Disordered" evidence="1">
    <location>
        <begin position="983"/>
        <end position="1087"/>
    </location>
</feature>
<feature type="compositionally biased region" description="Polar residues" evidence="1">
    <location>
        <begin position="708"/>
        <end position="718"/>
    </location>
</feature>
<feature type="compositionally biased region" description="Basic and acidic residues" evidence="1">
    <location>
        <begin position="983"/>
        <end position="998"/>
    </location>
</feature>
<feature type="compositionally biased region" description="Polar residues" evidence="1">
    <location>
        <begin position="882"/>
        <end position="895"/>
    </location>
</feature>
<feature type="region of interest" description="Disordered" evidence="1">
    <location>
        <begin position="414"/>
        <end position="446"/>
    </location>
</feature>